<name>A0A9R1V5Y2_LACSA</name>
<gene>
    <name evidence="1" type="ORF">LSAT_V11C600303030</name>
</gene>
<proteinExistence type="predicted"/>
<dbReference type="EMBL" id="NBSK02000006">
    <property type="protein sequence ID" value="KAJ0198948.1"/>
    <property type="molecule type" value="Genomic_DNA"/>
</dbReference>
<evidence type="ECO:0000313" key="2">
    <source>
        <dbReference type="Proteomes" id="UP000235145"/>
    </source>
</evidence>
<dbReference type="AlphaFoldDB" id="A0A9R1V5Y2"/>
<protein>
    <submittedName>
        <fullName evidence="1">Uncharacterized protein</fullName>
    </submittedName>
</protein>
<comment type="caution">
    <text evidence="1">The sequence shown here is derived from an EMBL/GenBank/DDBJ whole genome shotgun (WGS) entry which is preliminary data.</text>
</comment>
<keyword evidence="2" id="KW-1185">Reference proteome</keyword>
<sequence>MKCKVLVGLDETSQPSSTNSMSSMAKEVEKMMELHNNIGYYLEGSSHALRSMLEGEGVQCVYHAYLLTSEVLKVWVRELKILHETQLQDVKAIHVEFFWDNSDYKFVGVESYGRSEGLCSVWNYILLFGYWSGIQGVTNILNIYAHLHQKYVIDLRDGCWLLLGDFIEVRNKFERLSNRGCEVSIEYFNYFILHAKLFEFRLGG</sequence>
<evidence type="ECO:0000313" key="1">
    <source>
        <dbReference type="EMBL" id="KAJ0198948.1"/>
    </source>
</evidence>
<organism evidence="1 2">
    <name type="scientific">Lactuca sativa</name>
    <name type="common">Garden lettuce</name>
    <dbReference type="NCBI Taxonomy" id="4236"/>
    <lineage>
        <taxon>Eukaryota</taxon>
        <taxon>Viridiplantae</taxon>
        <taxon>Streptophyta</taxon>
        <taxon>Embryophyta</taxon>
        <taxon>Tracheophyta</taxon>
        <taxon>Spermatophyta</taxon>
        <taxon>Magnoliopsida</taxon>
        <taxon>eudicotyledons</taxon>
        <taxon>Gunneridae</taxon>
        <taxon>Pentapetalae</taxon>
        <taxon>asterids</taxon>
        <taxon>campanulids</taxon>
        <taxon>Asterales</taxon>
        <taxon>Asteraceae</taxon>
        <taxon>Cichorioideae</taxon>
        <taxon>Cichorieae</taxon>
        <taxon>Lactucinae</taxon>
        <taxon>Lactuca</taxon>
    </lineage>
</organism>
<dbReference type="Proteomes" id="UP000235145">
    <property type="component" value="Unassembled WGS sequence"/>
</dbReference>
<reference evidence="1 2" key="1">
    <citation type="journal article" date="2017" name="Nat. Commun.">
        <title>Genome assembly with in vitro proximity ligation data and whole-genome triplication in lettuce.</title>
        <authorList>
            <person name="Reyes-Chin-Wo S."/>
            <person name="Wang Z."/>
            <person name="Yang X."/>
            <person name="Kozik A."/>
            <person name="Arikit S."/>
            <person name="Song C."/>
            <person name="Xia L."/>
            <person name="Froenicke L."/>
            <person name="Lavelle D.O."/>
            <person name="Truco M.J."/>
            <person name="Xia R."/>
            <person name="Zhu S."/>
            <person name="Xu C."/>
            <person name="Xu H."/>
            <person name="Xu X."/>
            <person name="Cox K."/>
            <person name="Korf I."/>
            <person name="Meyers B.C."/>
            <person name="Michelmore R.W."/>
        </authorList>
    </citation>
    <scope>NUCLEOTIDE SEQUENCE [LARGE SCALE GENOMIC DNA]</scope>
    <source>
        <strain evidence="2">cv. Salinas</strain>
        <tissue evidence="1">Seedlings</tissue>
    </source>
</reference>
<accession>A0A9R1V5Y2</accession>